<reference evidence="2" key="1">
    <citation type="submission" date="2021-06" db="EMBL/GenBank/DDBJ databases">
        <authorList>
            <person name="Le T.D."/>
        </authorList>
    </citation>
    <scope>NUCLEOTIDE SEQUENCE</scope>
</reference>
<proteinExistence type="predicted"/>
<feature type="region of interest" description="Disordered" evidence="1">
    <location>
        <begin position="102"/>
        <end position="122"/>
    </location>
</feature>
<evidence type="ECO:0000313" key="3">
    <source>
        <dbReference type="Proteomes" id="UP000693898"/>
    </source>
</evidence>
<protein>
    <submittedName>
        <fullName evidence="2">Amino acid adenylation domain-containing protein</fullName>
    </submittedName>
</protein>
<keyword evidence="3" id="KW-1185">Reference proteome</keyword>
<dbReference type="Proteomes" id="UP000693898">
    <property type="component" value="Segment"/>
</dbReference>
<evidence type="ECO:0000256" key="1">
    <source>
        <dbReference type="SAM" id="MobiDB-lite"/>
    </source>
</evidence>
<dbReference type="GeneID" id="80832407"/>
<evidence type="ECO:0000313" key="2">
    <source>
        <dbReference type="EMBL" id="QWY14070.1"/>
    </source>
</evidence>
<sequence>MAKKPTVNTKPAAIMLAMLDSSVDHTFHTAPDEESALQQLCRMCPGVPANAVRRTYMEGRNALLSQAANTARALLRAHGVVIEGILLPNAVGAIELLNQAADAMRPKEGPKVPVEPTETSAE</sequence>
<dbReference type="EMBL" id="MZ336020">
    <property type="protein sequence ID" value="QWY14070.1"/>
    <property type="molecule type" value="Genomic_DNA"/>
</dbReference>
<dbReference type="KEGG" id="vg:80832407"/>
<accession>A0A8F3C959</accession>
<dbReference type="RefSeq" id="YP_010845255.1">
    <property type="nucleotide sequence ID" value="NC_079187.1"/>
</dbReference>
<organism evidence="2 3">
    <name type="scientific">Aeromonas phage pAh6.2TG</name>
    <dbReference type="NCBI Taxonomy" id="2849625"/>
    <lineage>
        <taxon>Viruses</taxon>
        <taxon>Duplodnaviria</taxon>
        <taxon>Heunggongvirae</taxon>
        <taxon>Uroviricota</taxon>
        <taxon>Caudoviricetes</taxon>
        <taxon>Chaseviridae</taxon>
        <taxon>Nefertitivirinae</taxon>
        <taxon>Phayathaivirus</taxon>
        <taxon>Phayathaivirus pAh62TG</taxon>
    </lineage>
</organism>
<name>A0A8F3C959_9CAUD</name>